<evidence type="ECO:0000256" key="2">
    <source>
        <dbReference type="ARBA" id="ARBA00023125"/>
    </source>
</evidence>
<dbReference type="SMART" id="SM00421">
    <property type="entry name" value="HTH_LUXR"/>
    <property type="match status" value="1"/>
</dbReference>
<keyword evidence="3" id="KW-0804">Transcription</keyword>
<keyword evidence="6" id="KW-1185">Reference proteome</keyword>
<dbReference type="InterPro" id="IPR011990">
    <property type="entry name" value="TPR-like_helical_dom_sf"/>
</dbReference>
<protein>
    <submittedName>
        <fullName evidence="5">Helix-turn-helix transcriptional regulator</fullName>
    </submittedName>
</protein>
<dbReference type="PANTHER" id="PTHR44688">
    <property type="entry name" value="DNA-BINDING TRANSCRIPTIONAL ACTIVATOR DEVR_DOSR"/>
    <property type="match status" value="1"/>
</dbReference>
<dbReference type="InterPro" id="IPR000792">
    <property type="entry name" value="Tscrpt_reg_LuxR_C"/>
</dbReference>
<dbReference type="RefSeq" id="WP_187578661.1">
    <property type="nucleotide sequence ID" value="NZ_CP060713.1"/>
</dbReference>
<evidence type="ECO:0000259" key="4">
    <source>
        <dbReference type="PROSITE" id="PS50043"/>
    </source>
</evidence>
<evidence type="ECO:0000256" key="3">
    <source>
        <dbReference type="ARBA" id="ARBA00023163"/>
    </source>
</evidence>
<dbReference type="InterPro" id="IPR059106">
    <property type="entry name" value="WHD_MalT"/>
</dbReference>
<sequence>MRYQIPDLPSAHVRRPRLLAVLGRSETLPLVVVSAPAGTGKTTLVAEWVRCSGSASSTGWVSLEDGDTDLWAHLLASLDRLGVPVEREVGRTDGTAPDHRDWLLGLATRLARAPRRLTIVLDGYELASLDVAHDLDFVLRHSLGRLRLVVVGRVDPVLPLYRYRLEDQLVEVRVSDLAFDDDEAAELLTRLAVHLSPSAVRDLNDRTKGWVAGLRFAGRALVDRPDAEERVAEVVSQTHDINEYLVGEVLDAHPPQVRRLMLDTCVPDVLCAGLAEELGGPRAPHLLADLARANAFIEEVPGQPGSYRYYPFFRDLLRAQLAYESPRARTKLHRRTARWLRLRGHAVESLIQLARLGAWDSLAIQLVEDRLTGRLLVEGPGSALAELAGRLPSELVRPEVVAARAAVALAAGDHLRCAEELAGLPRQPSTETEATSPLWQTVRMLDAVRASRHDGVDAANAAVDAADAVLRPDPVRALPPAGAEMRALVLLSKGVARLRRGDLEPARQALAGASRTGTAAQHPGFRAECLAYQSVVEAWQGRLSRARAGAEEAISLAGRTEAPGVARSPVLVARLALARIALDRYDLRASQEQVTAVRVGVDHAEDGVSLCLGESVSAGLQAASGHPVAALARLETASARLSALDSWLAEGLRVEAARVLLSAAKPQAAVHELAAVTSTPHADRSLVLAQAQAEQGDASAARLSLAQVEETALAPADQVSRLLAQVATELRTSAPDRARGTLDRALRLASREQLRRPFHEAAPAVRQLIASEPRLLAEQPWFAGPGPRAATKVSASPSTAEPVRPEVLERLTPRELEVLGHLEALLSTDEIAEKMFVSVNTVRTHVRSILRKLGVNRRNAAVRRAREIGILGS</sequence>
<organism evidence="5 6">
    <name type="scientific">Nocardioides mesophilus</name>
    <dbReference type="NCBI Taxonomy" id="433659"/>
    <lineage>
        <taxon>Bacteria</taxon>
        <taxon>Bacillati</taxon>
        <taxon>Actinomycetota</taxon>
        <taxon>Actinomycetes</taxon>
        <taxon>Propionibacteriales</taxon>
        <taxon>Nocardioidaceae</taxon>
        <taxon>Nocardioides</taxon>
    </lineage>
</organism>
<dbReference type="Proteomes" id="UP000515947">
    <property type="component" value="Chromosome"/>
</dbReference>
<accession>A0A7G9RB44</accession>
<dbReference type="Gene3D" id="1.25.40.10">
    <property type="entry name" value="Tetratricopeptide repeat domain"/>
    <property type="match status" value="1"/>
</dbReference>
<gene>
    <name evidence="5" type="ORF">H9L09_20735</name>
</gene>
<dbReference type="KEGG" id="nmes:H9L09_20735"/>
<dbReference type="Gene3D" id="3.40.50.300">
    <property type="entry name" value="P-loop containing nucleotide triphosphate hydrolases"/>
    <property type="match status" value="1"/>
</dbReference>
<dbReference type="GO" id="GO:0003677">
    <property type="term" value="F:DNA binding"/>
    <property type="evidence" value="ECO:0007669"/>
    <property type="project" value="UniProtKB-KW"/>
</dbReference>
<dbReference type="PANTHER" id="PTHR44688:SF16">
    <property type="entry name" value="DNA-BINDING TRANSCRIPTIONAL ACTIVATOR DEVR_DOSR"/>
    <property type="match status" value="1"/>
</dbReference>
<dbReference type="InterPro" id="IPR027417">
    <property type="entry name" value="P-loop_NTPase"/>
</dbReference>
<dbReference type="SUPFAM" id="SSF46894">
    <property type="entry name" value="C-terminal effector domain of the bipartite response regulators"/>
    <property type="match status" value="1"/>
</dbReference>
<evidence type="ECO:0000313" key="5">
    <source>
        <dbReference type="EMBL" id="QNN52819.1"/>
    </source>
</evidence>
<dbReference type="Pfam" id="PF25873">
    <property type="entry name" value="WHD_MalT"/>
    <property type="match status" value="1"/>
</dbReference>
<dbReference type="PRINTS" id="PR00038">
    <property type="entry name" value="HTHLUXR"/>
</dbReference>
<dbReference type="InterPro" id="IPR016032">
    <property type="entry name" value="Sig_transdc_resp-reg_C-effctor"/>
</dbReference>
<proteinExistence type="predicted"/>
<name>A0A7G9RB44_9ACTN</name>
<evidence type="ECO:0000313" key="6">
    <source>
        <dbReference type="Proteomes" id="UP000515947"/>
    </source>
</evidence>
<dbReference type="SUPFAM" id="SSF52540">
    <property type="entry name" value="P-loop containing nucleoside triphosphate hydrolases"/>
    <property type="match status" value="1"/>
</dbReference>
<dbReference type="InterPro" id="IPR036388">
    <property type="entry name" value="WH-like_DNA-bd_sf"/>
</dbReference>
<keyword evidence="2" id="KW-0238">DNA-binding</keyword>
<dbReference type="AlphaFoldDB" id="A0A7G9RB44"/>
<keyword evidence="1" id="KW-0805">Transcription regulation</keyword>
<dbReference type="PROSITE" id="PS50043">
    <property type="entry name" value="HTH_LUXR_2"/>
    <property type="match status" value="1"/>
</dbReference>
<feature type="domain" description="HTH luxR-type" evidence="4">
    <location>
        <begin position="804"/>
        <end position="869"/>
    </location>
</feature>
<reference evidence="5 6" key="1">
    <citation type="submission" date="2020-08" db="EMBL/GenBank/DDBJ databases">
        <title>Genome sequence of Nocardioides mesophilus KACC 16243T.</title>
        <authorList>
            <person name="Hyun D.-W."/>
            <person name="Bae J.-W."/>
        </authorList>
    </citation>
    <scope>NUCLEOTIDE SEQUENCE [LARGE SCALE GENOMIC DNA]</scope>
    <source>
        <strain evidence="5 6">KACC 16243</strain>
    </source>
</reference>
<dbReference type="EMBL" id="CP060713">
    <property type="protein sequence ID" value="QNN52819.1"/>
    <property type="molecule type" value="Genomic_DNA"/>
</dbReference>
<dbReference type="Pfam" id="PF00196">
    <property type="entry name" value="GerE"/>
    <property type="match status" value="1"/>
</dbReference>
<dbReference type="Gene3D" id="1.10.10.10">
    <property type="entry name" value="Winged helix-like DNA-binding domain superfamily/Winged helix DNA-binding domain"/>
    <property type="match status" value="1"/>
</dbReference>
<evidence type="ECO:0000256" key="1">
    <source>
        <dbReference type="ARBA" id="ARBA00023015"/>
    </source>
</evidence>
<dbReference type="GO" id="GO:0006355">
    <property type="term" value="P:regulation of DNA-templated transcription"/>
    <property type="evidence" value="ECO:0007669"/>
    <property type="project" value="InterPro"/>
</dbReference>
<dbReference type="CDD" id="cd06170">
    <property type="entry name" value="LuxR_C_like"/>
    <property type="match status" value="1"/>
</dbReference>